<accession>A0ACD3AFK2</accession>
<proteinExistence type="predicted"/>
<protein>
    <submittedName>
        <fullName evidence="1">ARM repeat-containing protein</fullName>
    </submittedName>
</protein>
<dbReference type="Proteomes" id="UP000308600">
    <property type="component" value="Unassembled WGS sequence"/>
</dbReference>
<sequence>MSSWSPQHFTLQEILQMIRQSTDVHSAAQPEHAITQKLNQFTGPPDYIGYLAHILSSSVQEQDSIRSIAAHLLESNARLILSVPPELAQYVKAAILQAVNDPSVMIRNAASRDIVAFLDVLEPKNWSECLQQLVNALDAPGDDKQEAAFNVLEKACEDYPRKMDMEINGTRPSDYMIPKFLSLSEHPSAKMRSHAVACLSHFVPVNSPSLFVHLDSFIACLFKRASDDDPSVRQHVCQAFHLLLAAQPKKLLPEMQNIAKFMLSSMKDKDKTVALEACEFWRIFAENVDLGSYLHPMLGEVVPVLIDCMVYGEDDLLWLGSDAEDDPVPDEEADIKPRHSGGKSDGLDHEATSGEPAAEGEQSKNRLGANGDDYDDTSTGWNLRKCAIAAIDVLGVHHGEELFNMLQNPLKDKLWTTEWQERESGILALGAIADGCIDFVGTHLPTLIPYLINTLNDPKATCWALGRYAKWTTRVTADKTLYFVPTMEGLLRMVLDNNKHVQEAGCIALTALEKEAGPEMIPYLDPVLRNLVFAFDKYQHKNMLVLYDAIGALTDAVGRALQNPGYVAILMPPLTDQWAKLKDDDKAVIPLSACLASVSIAIGPAFIPYAASVFERCKNLIHNSLQQQKAYQQNPELDEPDKYFLVAALGLLSGLTQGVGMALEPLISASQPHLMGLLTDCLKHPQAPVRQSAYALVGDLAMGCFTLLRPHMPGMMQELIMQLDPEPKVEFISASNNAAWSVGEVALRYGRDDTEFQQWVNPLISRLIPILLHPKAPRSLHENAAVSIGRIGLMHPGLVAPRLSEFAQAWCQTLCESSDNEEKDSAFRAFCTLVQTNPTGVLESLLWFCNSIARWEQPSPELNDMFRQLLQGFKARDAGGWAVQAASFPPLTRDRLATRYGV</sequence>
<dbReference type="EMBL" id="ML208485">
    <property type="protein sequence ID" value="TFK64205.1"/>
    <property type="molecule type" value="Genomic_DNA"/>
</dbReference>
<organism evidence="1 2">
    <name type="scientific">Pluteus cervinus</name>
    <dbReference type="NCBI Taxonomy" id="181527"/>
    <lineage>
        <taxon>Eukaryota</taxon>
        <taxon>Fungi</taxon>
        <taxon>Dikarya</taxon>
        <taxon>Basidiomycota</taxon>
        <taxon>Agaricomycotina</taxon>
        <taxon>Agaricomycetes</taxon>
        <taxon>Agaricomycetidae</taxon>
        <taxon>Agaricales</taxon>
        <taxon>Pluteineae</taxon>
        <taxon>Pluteaceae</taxon>
        <taxon>Pluteus</taxon>
    </lineage>
</organism>
<evidence type="ECO:0000313" key="2">
    <source>
        <dbReference type="Proteomes" id="UP000308600"/>
    </source>
</evidence>
<gene>
    <name evidence="1" type="ORF">BDN72DRAFT_861557</name>
</gene>
<reference evidence="1 2" key="1">
    <citation type="journal article" date="2019" name="Nat. Ecol. Evol.">
        <title>Megaphylogeny resolves global patterns of mushroom evolution.</title>
        <authorList>
            <person name="Varga T."/>
            <person name="Krizsan K."/>
            <person name="Foldi C."/>
            <person name="Dima B."/>
            <person name="Sanchez-Garcia M."/>
            <person name="Sanchez-Ramirez S."/>
            <person name="Szollosi G.J."/>
            <person name="Szarkandi J.G."/>
            <person name="Papp V."/>
            <person name="Albert L."/>
            <person name="Andreopoulos W."/>
            <person name="Angelini C."/>
            <person name="Antonin V."/>
            <person name="Barry K.W."/>
            <person name="Bougher N.L."/>
            <person name="Buchanan P."/>
            <person name="Buyck B."/>
            <person name="Bense V."/>
            <person name="Catcheside P."/>
            <person name="Chovatia M."/>
            <person name="Cooper J."/>
            <person name="Damon W."/>
            <person name="Desjardin D."/>
            <person name="Finy P."/>
            <person name="Geml J."/>
            <person name="Haridas S."/>
            <person name="Hughes K."/>
            <person name="Justo A."/>
            <person name="Karasinski D."/>
            <person name="Kautmanova I."/>
            <person name="Kiss B."/>
            <person name="Kocsube S."/>
            <person name="Kotiranta H."/>
            <person name="LaButti K.M."/>
            <person name="Lechner B.E."/>
            <person name="Liimatainen K."/>
            <person name="Lipzen A."/>
            <person name="Lukacs Z."/>
            <person name="Mihaltcheva S."/>
            <person name="Morgado L.N."/>
            <person name="Niskanen T."/>
            <person name="Noordeloos M.E."/>
            <person name="Ohm R.A."/>
            <person name="Ortiz-Santana B."/>
            <person name="Ovrebo C."/>
            <person name="Racz N."/>
            <person name="Riley R."/>
            <person name="Savchenko A."/>
            <person name="Shiryaev A."/>
            <person name="Soop K."/>
            <person name="Spirin V."/>
            <person name="Szebenyi C."/>
            <person name="Tomsovsky M."/>
            <person name="Tulloss R.E."/>
            <person name="Uehling J."/>
            <person name="Grigoriev I.V."/>
            <person name="Vagvolgyi C."/>
            <person name="Papp T."/>
            <person name="Martin F.M."/>
            <person name="Miettinen O."/>
            <person name="Hibbett D.S."/>
            <person name="Nagy L.G."/>
        </authorList>
    </citation>
    <scope>NUCLEOTIDE SEQUENCE [LARGE SCALE GENOMIC DNA]</scope>
    <source>
        <strain evidence="1 2">NL-1719</strain>
    </source>
</reference>
<evidence type="ECO:0000313" key="1">
    <source>
        <dbReference type="EMBL" id="TFK64205.1"/>
    </source>
</evidence>
<name>A0ACD3AFK2_9AGAR</name>
<keyword evidence="2" id="KW-1185">Reference proteome</keyword>